<keyword evidence="2" id="KW-1185">Reference proteome</keyword>
<organism evidence="1 2">
    <name type="scientific">Neofusicoccum parvum</name>
    <dbReference type="NCBI Taxonomy" id="310453"/>
    <lineage>
        <taxon>Eukaryota</taxon>
        <taxon>Fungi</taxon>
        <taxon>Dikarya</taxon>
        <taxon>Ascomycota</taxon>
        <taxon>Pezizomycotina</taxon>
        <taxon>Dothideomycetes</taxon>
        <taxon>Dothideomycetes incertae sedis</taxon>
        <taxon>Botryosphaeriales</taxon>
        <taxon>Botryosphaeriaceae</taxon>
        <taxon>Neofusicoccum</taxon>
    </lineage>
</organism>
<proteinExistence type="predicted"/>
<name>A0ACB5RSS4_9PEZI</name>
<comment type="caution">
    <text evidence="1">The sequence shown here is derived from an EMBL/GenBank/DDBJ whole genome shotgun (WGS) entry which is preliminary data.</text>
</comment>
<reference evidence="1" key="1">
    <citation type="submission" date="2024-09" db="EMBL/GenBank/DDBJ databases">
        <title>Draft Genome Sequences of Neofusicoccum parvum.</title>
        <authorList>
            <person name="Ashida A."/>
            <person name="Camagna M."/>
            <person name="Tanaka A."/>
            <person name="Takemoto D."/>
        </authorList>
    </citation>
    <scope>NUCLEOTIDE SEQUENCE</scope>
    <source>
        <strain evidence="1">PPO83</strain>
    </source>
</reference>
<evidence type="ECO:0000313" key="2">
    <source>
        <dbReference type="Proteomes" id="UP001165186"/>
    </source>
</evidence>
<dbReference type="Proteomes" id="UP001165186">
    <property type="component" value="Unassembled WGS sequence"/>
</dbReference>
<accession>A0ACB5RSS4</accession>
<gene>
    <name evidence="1" type="primary">g8132</name>
    <name evidence="1" type="ORF">NpPPO83_00008132</name>
</gene>
<evidence type="ECO:0000313" key="1">
    <source>
        <dbReference type="EMBL" id="GME23587.1"/>
    </source>
</evidence>
<dbReference type="EMBL" id="BSXG01000008">
    <property type="protein sequence ID" value="GME23587.1"/>
    <property type="molecule type" value="Genomic_DNA"/>
</dbReference>
<sequence length="642" mass="67341">MAVSIAMPWTDGERTMQDLLRVPPDDNPTSSFLTPQAAAMLTRAPLLALGAVDADGRPWATVWGGETGFSQPLGNSIIGIRSPVDRRFDPVVQALVDGKVDGEVVKEEGRGRMVAGLPIDLVTRKRVKIYGRMMVASLAKLGEAQEGEGGKKDGGDDAVGQMQVVMNVEQSLGNCPKYLNSRKITPATAQPELISDSPILSSEARAVIAKADLFFISSTNSTHDMDVNHRGGPTGFVRILPSDSPSSPTTLVYPEYSGNRYYSTVGNMHTTPLAGLCIPDFTTGTVLYATGTTTIQVGAAASALLPRSNLTISITLTSARLVRHGLSFRGSPAPGVGSAAAELVSPTTIGMSPYNPPVRLLAAEGNLLSSVTAAVPSLTATLTRKTLLTPDVARLTFTLSTPTAVQPGQWVALDASGELSIGYSHMRNDDPTSLNDDFIRTFTVTGASAWGGGGGAATPLPPSAAFDVTVRRHGPVTALLLAASDRAGLELAVRGFGGEFRVPLEEDENEDAVVPFVAGGVGITPLLAELAHGLDAARVALFWTLRAGDAALVREVLGAYPGLAGRARVFVTGVKEGEGKDVVEGLQGVGAVVECRRLGRGDLVDGGVESARWYLCAGTPLRKQVVGWLEGKGEVLFEDFNF</sequence>
<protein>
    <submittedName>
        <fullName evidence="1">Uncharacterized protein</fullName>
    </submittedName>
</protein>